<feature type="compositionally biased region" description="Polar residues" evidence="1">
    <location>
        <begin position="1012"/>
        <end position="1021"/>
    </location>
</feature>
<dbReference type="KEGG" id="lacs:H4075_19875"/>
<protein>
    <submittedName>
        <fullName evidence="2">RNA-directed DNA polymerase</fullName>
    </submittedName>
</protein>
<dbReference type="SUPFAM" id="SSF56672">
    <property type="entry name" value="DNA/RNA polymerases"/>
    <property type="match status" value="1"/>
</dbReference>
<dbReference type="SUPFAM" id="SSF56317">
    <property type="entry name" value="Carbon-nitrogen hydrolase"/>
    <property type="match status" value="1"/>
</dbReference>
<keyword evidence="2" id="KW-0808">Transferase</keyword>
<name>A0A7G5XFP3_9BACT</name>
<dbReference type="AlphaFoldDB" id="A0A7G5XFP3"/>
<dbReference type="RefSeq" id="WP_182802558.1">
    <property type="nucleotide sequence ID" value="NZ_CP060007.1"/>
</dbReference>
<keyword evidence="3" id="KW-1185">Reference proteome</keyword>
<proteinExistence type="predicted"/>
<dbReference type="InterPro" id="IPR036526">
    <property type="entry name" value="C-N_Hydrolase_sf"/>
</dbReference>
<dbReference type="InterPro" id="IPR043502">
    <property type="entry name" value="DNA/RNA_pol_sf"/>
</dbReference>
<accession>A0A7G5XFP3</accession>
<evidence type="ECO:0000313" key="3">
    <source>
        <dbReference type="Proteomes" id="UP000515344"/>
    </source>
</evidence>
<organism evidence="2 3">
    <name type="scientific">Lacibacter sediminis</name>
    <dbReference type="NCBI Taxonomy" id="2760713"/>
    <lineage>
        <taxon>Bacteria</taxon>
        <taxon>Pseudomonadati</taxon>
        <taxon>Bacteroidota</taxon>
        <taxon>Chitinophagia</taxon>
        <taxon>Chitinophagales</taxon>
        <taxon>Chitinophagaceae</taxon>
        <taxon>Lacibacter</taxon>
    </lineage>
</organism>
<dbReference type="GO" id="GO:0003964">
    <property type="term" value="F:RNA-directed DNA polymerase activity"/>
    <property type="evidence" value="ECO:0007669"/>
    <property type="project" value="UniProtKB-KW"/>
</dbReference>
<feature type="region of interest" description="Disordered" evidence="1">
    <location>
        <begin position="998"/>
        <end position="1021"/>
    </location>
</feature>
<gene>
    <name evidence="2" type="ORF">H4075_19875</name>
</gene>
<dbReference type="CDD" id="cd01646">
    <property type="entry name" value="RT_Bac_retron_I"/>
    <property type="match status" value="1"/>
</dbReference>
<evidence type="ECO:0000256" key="1">
    <source>
        <dbReference type="SAM" id="MobiDB-lite"/>
    </source>
</evidence>
<evidence type="ECO:0000313" key="2">
    <source>
        <dbReference type="EMBL" id="QNA44296.1"/>
    </source>
</evidence>
<dbReference type="EMBL" id="CP060007">
    <property type="protein sequence ID" value="QNA44296.1"/>
    <property type="molecule type" value="Genomic_DNA"/>
</dbReference>
<dbReference type="Proteomes" id="UP000515344">
    <property type="component" value="Chromosome"/>
</dbReference>
<keyword evidence="2" id="KW-0695">RNA-directed DNA polymerase</keyword>
<reference evidence="3" key="1">
    <citation type="submission" date="2020-08" db="EMBL/GenBank/DDBJ databases">
        <title>Lacibacter sp. S13-6-6 genome sequencing.</title>
        <authorList>
            <person name="Jin L."/>
        </authorList>
    </citation>
    <scope>NUCLEOTIDE SEQUENCE [LARGE SCALE GENOMIC DNA]</scope>
    <source>
        <strain evidence="3">S13-6-6</strain>
    </source>
</reference>
<keyword evidence="2" id="KW-0548">Nucleotidyltransferase</keyword>
<sequence>MNNSYLTIDDLVVAYRKAKIDAYYETGHLTLLDFANYEQNLLNNLNELLLKIKANDMGWFGSPDFVGSHMFALKKIDFEDQGKGKDTSFVYYSNGERSWNSKKIKSVDFRILGKHKVHFHVFSSLWLEKVGYALEQYVSEDSYGCRLRSAYKGSGDLDKEEQYLRGRFGHFKSYLPAYQTWQNNGINNISKALKDNKKIIAVTADLKKFYHRIDPSFIVEEDFLKYINVSLDPLQEQLSTLLIHAITAWSRNIYNDEDVPKNFKFNRHSGIPMGLGASKTIANLLLIFLDRKINQEIKPIYYGRYVDDMFLVVEDGSNIDSPESFWTFLTKRIDRLVRAEEQQNSEDRNSNEYKPEGYILEIPYAPDSLVEFSTDKEKYFFLEGISGESFLTTLKDSLNENSSEWNLPPDIDNDIESFTHEVSKVTTDNEESANGLRKSDGLSIQRLKFILYLKRLEIVVKFLPKKKWDSIVNSFFDLCLEHAITPETIATYTKYYPRIVSLAVKTRKLEFVDKLVLNVEEAFRKLKESKADSFNGPLSFAKEYIFSLLEEAVLSTWEPGDNPHLSKISLLQRNNNSDSIEQDVIRLIVSDLHKKPFKDYFKYPLEKMPEYLHSHNLELWDDSFLNSDYLPNYNHFVKFSTEAFKVTYPLDANVLTRPFAFYFFTRPFTLFDLCSIFQNWYDIDENKSFLNYCKLFNIDSTGLEQPCNHDLKIADEIKAICLQTDGESLNPTVAFTSLETKPESWVAVVQGSPNEPDGDRIERIFNLIENILRCKKKAEIGYVLFPELSIPLELLDYISHLFLKKGISIIAGIEYEIKTRPGEVLPPHILKYVSNQLVYVLTVKGKWGPSHVLLKQEKIIPAFKEERDIYDIGGAVLRPDFTNKFLINHGGFWFAGLICNDFLDIDNRAMFKGLIDALIIVEWNKDIDTYNGLVEASANDLHTFIMQVNNRLYGDTRLRAPYKESYKRDQVRVRGGELDYFVVATLQVKELRAFQRNHRSPDKPFKPVPTGFQMSNSRKNS</sequence>